<dbReference type="EMBL" id="JAIZPD010000002">
    <property type="protein sequence ID" value="KAH0966184.1"/>
    <property type="molecule type" value="Genomic_DNA"/>
</dbReference>
<evidence type="ECO:0000313" key="2">
    <source>
        <dbReference type="EMBL" id="KAH0966184.1"/>
    </source>
</evidence>
<dbReference type="AlphaFoldDB" id="A0A9P8SLE8"/>
<keyword evidence="3" id="KW-1185">Reference proteome</keyword>
<dbReference type="Pfam" id="PF00106">
    <property type="entry name" value="adh_short"/>
    <property type="match status" value="1"/>
</dbReference>
<dbReference type="Gene3D" id="3.40.50.720">
    <property type="entry name" value="NAD(P)-binding Rossmann-like Domain"/>
    <property type="match status" value="1"/>
</dbReference>
<evidence type="ECO:0000256" key="1">
    <source>
        <dbReference type="ARBA" id="ARBA00023002"/>
    </source>
</evidence>
<dbReference type="InterPro" id="IPR036291">
    <property type="entry name" value="NAD(P)-bd_dom_sf"/>
</dbReference>
<reference evidence="2" key="1">
    <citation type="submission" date="2021-09" db="EMBL/GenBank/DDBJ databases">
        <title>A high-quality genome of the endoparasitic fungus Hirsutella rhossiliensis with a comparison of Hirsutella genomes reveals transposable elements contributing to genome size variation.</title>
        <authorList>
            <person name="Lin R."/>
            <person name="Jiao Y."/>
            <person name="Sun X."/>
            <person name="Ling J."/>
            <person name="Xie B."/>
            <person name="Cheng X."/>
        </authorList>
    </citation>
    <scope>NUCLEOTIDE SEQUENCE</scope>
    <source>
        <strain evidence="2">HR02</strain>
    </source>
</reference>
<organism evidence="2 3">
    <name type="scientific">Hirsutella rhossiliensis</name>
    <dbReference type="NCBI Taxonomy" id="111463"/>
    <lineage>
        <taxon>Eukaryota</taxon>
        <taxon>Fungi</taxon>
        <taxon>Dikarya</taxon>
        <taxon>Ascomycota</taxon>
        <taxon>Pezizomycotina</taxon>
        <taxon>Sordariomycetes</taxon>
        <taxon>Hypocreomycetidae</taxon>
        <taxon>Hypocreales</taxon>
        <taxon>Ophiocordycipitaceae</taxon>
        <taxon>Hirsutella</taxon>
    </lineage>
</organism>
<dbReference type="GO" id="GO:0016491">
    <property type="term" value="F:oxidoreductase activity"/>
    <property type="evidence" value="ECO:0007669"/>
    <property type="project" value="UniProtKB-KW"/>
</dbReference>
<comment type="caution">
    <text evidence="2">The sequence shown here is derived from an EMBL/GenBank/DDBJ whole genome shotgun (WGS) entry which is preliminary data.</text>
</comment>
<protein>
    <submittedName>
        <fullName evidence="2">Short chain dehydrogenase domain-containing protein</fullName>
    </submittedName>
</protein>
<dbReference type="PANTHER" id="PTHR47534">
    <property type="entry name" value="YALI0E05731P"/>
    <property type="match status" value="1"/>
</dbReference>
<dbReference type="GeneID" id="68350722"/>
<dbReference type="Proteomes" id="UP000824596">
    <property type="component" value="Unassembled WGS sequence"/>
</dbReference>
<proteinExistence type="predicted"/>
<keyword evidence="1" id="KW-0560">Oxidoreductase</keyword>
<dbReference type="SUPFAM" id="SSF51735">
    <property type="entry name" value="NAD(P)-binding Rossmann-fold domains"/>
    <property type="match status" value="1"/>
</dbReference>
<gene>
    <name evidence="2" type="ORF">HRG_01593</name>
</gene>
<accession>A0A9P8SLE8</accession>
<dbReference type="InterPro" id="IPR002347">
    <property type="entry name" value="SDR_fam"/>
</dbReference>
<dbReference type="PANTHER" id="PTHR47534:SF3">
    <property type="entry name" value="ALCOHOL DEHYDROGENASE-LIKE C-TERMINAL DOMAIN-CONTAINING PROTEIN"/>
    <property type="match status" value="1"/>
</dbReference>
<sequence length="208" mass="22579">MVTLSAAEASNAKIATSLPIGMVAVFVGGTSGIGEYTLKNFAQNAKNPRIYLAGRSQDAANRIISECTKLNPDGQYIFIQSDVSLLKNVLPVCEQILSKEKCINLLFQTQGGLGVEKTSEGLSRAYVLPFTSRILFVLGLLPALQKASGLKRVVSVFAAGYEGHFDENYWSEYVTKQPMKSRGHLAAMITMAHNVLARKAPDYLGPCF</sequence>
<evidence type="ECO:0000313" key="3">
    <source>
        <dbReference type="Proteomes" id="UP000824596"/>
    </source>
</evidence>
<dbReference type="InterPro" id="IPR052228">
    <property type="entry name" value="Sec_Metab_Biosynth_Oxidored"/>
</dbReference>
<dbReference type="RefSeq" id="XP_044723697.1">
    <property type="nucleotide sequence ID" value="XM_044860064.1"/>
</dbReference>
<name>A0A9P8SLE8_9HYPO</name>
<dbReference type="OrthoDB" id="2898509at2759"/>